<dbReference type="EC" id="4.2.1.130" evidence="1"/>
<dbReference type="PANTHER" id="PTHR48094:SF11">
    <property type="entry name" value="GLUTATHIONE-INDEPENDENT GLYOXALASE HSP31-RELATED"/>
    <property type="match status" value="1"/>
</dbReference>
<dbReference type="InterPro" id="IPR002818">
    <property type="entry name" value="DJ-1/PfpI"/>
</dbReference>
<keyword evidence="8" id="KW-1185">Reference proteome</keyword>
<comment type="similarity">
    <text evidence="4">Belongs to the peptidase C56 family. HSP31-like subfamily.</text>
</comment>
<dbReference type="InterPro" id="IPR050325">
    <property type="entry name" value="Prot/Nucl_acid_deglycase"/>
</dbReference>
<evidence type="ECO:0000313" key="7">
    <source>
        <dbReference type="EMBL" id="KAJ3572465.1"/>
    </source>
</evidence>
<comment type="catalytic activity">
    <reaction evidence="5">
        <text>methylglyoxal + H2O = (R)-lactate + H(+)</text>
        <dbReference type="Rhea" id="RHEA:27754"/>
        <dbReference type="ChEBI" id="CHEBI:15377"/>
        <dbReference type="ChEBI" id="CHEBI:15378"/>
        <dbReference type="ChEBI" id="CHEBI:16004"/>
        <dbReference type="ChEBI" id="CHEBI:17158"/>
        <dbReference type="EC" id="4.2.1.130"/>
    </reaction>
</comment>
<dbReference type="AlphaFoldDB" id="A0AAD5YYL1"/>
<dbReference type="Proteomes" id="UP001213000">
    <property type="component" value="Unassembled WGS sequence"/>
</dbReference>
<sequence length="226" mass="24335">MAPRILFVFTSADKSLTGSQTGYWVSEAAHPYYVLSPHFDIDFASPIKNKFPADPTSINSAQDLKDSHALNFLTDPKVAEKQATGKTLTEVDPKGYAAIFYIGGHGPVIDLASDPNNAKLIEAFWEQDKYVAAVCHGPAALAGARRNGKSIFADKKATGFTNTEEEAVKGASLIPWLLEDKIKELGGAFERAGDWQPYVVVDGKLITGQNPASAEPLAKKLLEALA</sequence>
<organism evidence="7 8">
    <name type="scientific">Leucocoprinus birnbaumii</name>
    <dbReference type="NCBI Taxonomy" id="56174"/>
    <lineage>
        <taxon>Eukaryota</taxon>
        <taxon>Fungi</taxon>
        <taxon>Dikarya</taxon>
        <taxon>Basidiomycota</taxon>
        <taxon>Agaricomycotina</taxon>
        <taxon>Agaricomycetes</taxon>
        <taxon>Agaricomycetidae</taxon>
        <taxon>Agaricales</taxon>
        <taxon>Agaricineae</taxon>
        <taxon>Agaricaceae</taxon>
        <taxon>Leucocoprinus</taxon>
    </lineage>
</organism>
<evidence type="ECO:0000256" key="1">
    <source>
        <dbReference type="ARBA" id="ARBA00013134"/>
    </source>
</evidence>
<comment type="caution">
    <text evidence="7">The sequence shown here is derived from an EMBL/GenBank/DDBJ whole genome shotgun (WGS) entry which is preliminary data.</text>
</comment>
<dbReference type="SUPFAM" id="SSF52317">
    <property type="entry name" value="Class I glutamine amidotransferase-like"/>
    <property type="match status" value="1"/>
</dbReference>
<gene>
    <name evidence="7" type="ORF">NP233_g3074</name>
</gene>
<accession>A0AAD5YYL1</accession>
<dbReference type="Pfam" id="PF01965">
    <property type="entry name" value="DJ-1_PfpI"/>
    <property type="match status" value="1"/>
</dbReference>
<dbReference type="GO" id="GO:0005737">
    <property type="term" value="C:cytoplasm"/>
    <property type="evidence" value="ECO:0007669"/>
    <property type="project" value="TreeGrafter"/>
</dbReference>
<name>A0AAD5YYL1_9AGAR</name>
<dbReference type="PANTHER" id="PTHR48094">
    <property type="entry name" value="PROTEIN/NUCLEIC ACID DEGLYCASE DJ-1-RELATED"/>
    <property type="match status" value="1"/>
</dbReference>
<dbReference type="InterPro" id="IPR029062">
    <property type="entry name" value="Class_I_gatase-like"/>
</dbReference>
<dbReference type="EMBL" id="JANIEX010000141">
    <property type="protein sequence ID" value="KAJ3572465.1"/>
    <property type="molecule type" value="Genomic_DNA"/>
</dbReference>
<feature type="domain" description="DJ-1/PfpI" evidence="6">
    <location>
        <begin position="86"/>
        <end position="223"/>
    </location>
</feature>
<proteinExistence type="inferred from homology"/>
<evidence type="ECO:0000256" key="4">
    <source>
        <dbReference type="ARBA" id="ARBA00038493"/>
    </source>
</evidence>
<dbReference type="GO" id="GO:0019243">
    <property type="term" value="P:methylglyoxal catabolic process to D-lactate via S-lactoyl-glutathione"/>
    <property type="evidence" value="ECO:0007669"/>
    <property type="project" value="TreeGrafter"/>
</dbReference>
<dbReference type="CDD" id="cd03141">
    <property type="entry name" value="GATase1_Hsp31_like"/>
    <property type="match status" value="1"/>
</dbReference>
<evidence type="ECO:0000259" key="6">
    <source>
        <dbReference type="Pfam" id="PF01965"/>
    </source>
</evidence>
<evidence type="ECO:0000256" key="2">
    <source>
        <dbReference type="ARBA" id="ARBA00023016"/>
    </source>
</evidence>
<dbReference type="GO" id="GO:0019172">
    <property type="term" value="F:glyoxalase III activity"/>
    <property type="evidence" value="ECO:0007669"/>
    <property type="project" value="UniProtKB-EC"/>
</dbReference>
<evidence type="ECO:0000256" key="3">
    <source>
        <dbReference type="ARBA" id="ARBA00023239"/>
    </source>
</evidence>
<keyword evidence="2" id="KW-0346">Stress response</keyword>
<evidence type="ECO:0000313" key="8">
    <source>
        <dbReference type="Proteomes" id="UP001213000"/>
    </source>
</evidence>
<reference evidence="7" key="1">
    <citation type="submission" date="2022-07" db="EMBL/GenBank/DDBJ databases">
        <title>Genome Sequence of Leucocoprinus birnbaumii.</title>
        <authorList>
            <person name="Buettner E."/>
        </authorList>
    </citation>
    <scope>NUCLEOTIDE SEQUENCE</scope>
    <source>
        <strain evidence="7">VT141</strain>
    </source>
</reference>
<evidence type="ECO:0000256" key="5">
    <source>
        <dbReference type="ARBA" id="ARBA00048082"/>
    </source>
</evidence>
<keyword evidence="3" id="KW-0456">Lyase</keyword>
<protein>
    <recommendedName>
        <fullName evidence="1">D-lactate dehydratase</fullName>
        <ecNumber evidence="1">4.2.1.130</ecNumber>
    </recommendedName>
</protein>
<dbReference type="Gene3D" id="3.40.50.880">
    <property type="match status" value="1"/>
</dbReference>